<sequence length="293" mass="30553">MKRSLTTSALALLTGLTAFTALSVTANAAPIATTSAAPIPMLVGIGSALSAPLPQAPDSTFRVGVSPLPLALTPLAPLVSRAPGQKQNFKAKGCENCVAITYDDGPVPNTSTLLDILKTKHVHATFFLIGVNAKEYPGIVWRMHKEGHDIGNHSNTHPPLTALSNAGVAKQLDAANDAITSAGAPHPTWMRPPYGATNARVAEIVGGRGQALALWDVDTVDWQHRDASKTCSIAVAQAQAGSIILMHDIHLSTVNAAECVIDGLRAKGLRPVSLDELIGAPQVGVTYTSLSDF</sequence>
<evidence type="ECO:0000256" key="1">
    <source>
        <dbReference type="ARBA" id="ARBA00022723"/>
    </source>
</evidence>
<accession>A0A2N6T2S9</accession>
<gene>
    <name evidence="5" type="ORF">CJ203_10050</name>
</gene>
<dbReference type="GO" id="GO:0005975">
    <property type="term" value="P:carbohydrate metabolic process"/>
    <property type="evidence" value="ECO:0007669"/>
    <property type="project" value="InterPro"/>
</dbReference>
<dbReference type="EMBL" id="PNHG01000020">
    <property type="protein sequence ID" value="PMC63649.1"/>
    <property type="molecule type" value="Genomic_DNA"/>
</dbReference>
<evidence type="ECO:0000313" key="5">
    <source>
        <dbReference type="EMBL" id="PMC63649.1"/>
    </source>
</evidence>
<protein>
    <submittedName>
        <fullName evidence="5">Polysaccharide deacetylase family protein</fullName>
    </submittedName>
</protein>
<dbReference type="InterPro" id="IPR002509">
    <property type="entry name" value="NODB_dom"/>
</dbReference>
<keyword evidence="6" id="KW-1185">Reference proteome</keyword>
<dbReference type="PANTHER" id="PTHR10587">
    <property type="entry name" value="GLYCOSYL TRANSFERASE-RELATED"/>
    <property type="match status" value="1"/>
</dbReference>
<dbReference type="RefSeq" id="WP_102724486.1">
    <property type="nucleotide sequence ID" value="NZ_JBHRZL010000039.1"/>
</dbReference>
<feature type="signal peptide" evidence="3">
    <location>
        <begin position="1"/>
        <end position="28"/>
    </location>
</feature>
<evidence type="ECO:0000256" key="3">
    <source>
        <dbReference type="SAM" id="SignalP"/>
    </source>
</evidence>
<evidence type="ECO:0000313" key="6">
    <source>
        <dbReference type="Proteomes" id="UP000235836"/>
    </source>
</evidence>
<evidence type="ECO:0000256" key="2">
    <source>
        <dbReference type="ARBA" id="ARBA00022801"/>
    </source>
</evidence>
<keyword evidence="2" id="KW-0378">Hydrolase</keyword>
<dbReference type="GO" id="GO:0046872">
    <property type="term" value="F:metal ion binding"/>
    <property type="evidence" value="ECO:0007669"/>
    <property type="project" value="UniProtKB-KW"/>
</dbReference>
<dbReference type="PROSITE" id="PS51677">
    <property type="entry name" value="NODB"/>
    <property type="match status" value="1"/>
</dbReference>
<dbReference type="Gene3D" id="3.20.20.370">
    <property type="entry name" value="Glycoside hydrolase/deacetylase"/>
    <property type="match status" value="1"/>
</dbReference>
<reference evidence="5 6" key="1">
    <citation type="submission" date="2017-09" db="EMBL/GenBank/DDBJ databases">
        <title>Bacterial strain isolated from the female urinary microbiota.</title>
        <authorList>
            <person name="Thomas-White K."/>
            <person name="Kumar N."/>
            <person name="Forster S."/>
            <person name="Putonti C."/>
            <person name="Lawley T."/>
            <person name="Wolfe A.J."/>
        </authorList>
    </citation>
    <scope>NUCLEOTIDE SEQUENCE [LARGE SCALE GENOMIC DNA]</scope>
    <source>
        <strain evidence="5 6">UMB0792</strain>
    </source>
</reference>
<dbReference type="GO" id="GO:0016810">
    <property type="term" value="F:hydrolase activity, acting on carbon-nitrogen (but not peptide) bonds"/>
    <property type="evidence" value="ECO:0007669"/>
    <property type="project" value="InterPro"/>
</dbReference>
<name>A0A2N6T2S9_9CORY</name>
<dbReference type="Pfam" id="PF01522">
    <property type="entry name" value="Polysacc_deac_1"/>
    <property type="match status" value="1"/>
</dbReference>
<dbReference type="GO" id="GO:0016020">
    <property type="term" value="C:membrane"/>
    <property type="evidence" value="ECO:0007669"/>
    <property type="project" value="TreeGrafter"/>
</dbReference>
<dbReference type="InterPro" id="IPR050248">
    <property type="entry name" value="Polysacc_deacetylase_ArnD"/>
</dbReference>
<evidence type="ECO:0000259" key="4">
    <source>
        <dbReference type="PROSITE" id="PS51677"/>
    </source>
</evidence>
<feature type="chain" id="PRO_5014691898" evidence="3">
    <location>
        <begin position="29"/>
        <end position="293"/>
    </location>
</feature>
<keyword evidence="3" id="KW-0732">Signal</keyword>
<dbReference type="AlphaFoldDB" id="A0A2N6T2S9"/>
<comment type="caution">
    <text evidence="5">The sequence shown here is derived from an EMBL/GenBank/DDBJ whole genome shotgun (WGS) entry which is preliminary data.</text>
</comment>
<feature type="domain" description="NodB homology" evidence="4">
    <location>
        <begin position="96"/>
        <end position="272"/>
    </location>
</feature>
<keyword evidence="1" id="KW-0479">Metal-binding</keyword>
<dbReference type="InterPro" id="IPR011330">
    <property type="entry name" value="Glyco_hydro/deAcase_b/a-brl"/>
</dbReference>
<proteinExistence type="predicted"/>
<dbReference type="PANTHER" id="PTHR10587:SF133">
    <property type="entry name" value="CHITIN DEACETYLASE 1-RELATED"/>
    <property type="match status" value="1"/>
</dbReference>
<organism evidence="5 6">
    <name type="scientific">Corynebacterium tuscaniense</name>
    <dbReference type="NCBI Taxonomy" id="302449"/>
    <lineage>
        <taxon>Bacteria</taxon>
        <taxon>Bacillati</taxon>
        <taxon>Actinomycetota</taxon>
        <taxon>Actinomycetes</taxon>
        <taxon>Mycobacteriales</taxon>
        <taxon>Corynebacteriaceae</taxon>
        <taxon>Corynebacterium</taxon>
    </lineage>
</organism>
<dbReference type="Proteomes" id="UP000235836">
    <property type="component" value="Unassembled WGS sequence"/>
</dbReference>
<dbReference type="SUPFAM" id="SSF88713">
    <property type="entry name" value="Glycoside hydrolase/deacetylase"/>
    <property type="match status" value="1"/>
</dbReference>